<keyword evidence="10" id="KW-1185">Reference proteome</keyword>
<dbReference type="GO" id="GO:0006508">
    <property type="term" value="P:proteolysis"/>
    <property type="evidence" value="ECO:0007669"/>
    <property type="project" value="UniProtKB-KW"/>
</dbReference>
<keyword evidence="7" id="KW-0732">Signal</keyword>
<evidence type="ECO:0000256" key="3">
    <source>
        <dbReference type="ARBA" id="ARBA00022801"/>
    </source>
</evidence>
<evidence type="ECO:0000256" key="2">
    <source>
        <dbReference type="ARBA" id="ARBA00022670"/>
    </source>
</evidence>
<feature type="compositionally biased region" description="Basic and acidic residues" evidence="6">
    <location>
        <begin position="25"/>
        <end position="69"/>
    </location>
</feature>
<dbReference type="AlphaFoldDB" id="A0A1M5MWJ3"/>
<dbReference type="SUPFAM" id="SSF52743">
    <property type="entry name" value="Subtilisin-like"/>
    <property type="match status" value="1"/>
</dbReference>
<dbReference type="PANTHER" id="PTHR43806:SF11">
    <property type="entry name" value="CEREVISIN-RELATED"/>
    <property type="match status" value="1"/>
</dbReference>
<proteinExistence type="inferred from homology"/>
<dbReference type="InterPro" id="IPR036852">
    <property type="entry name" value="Peptidase_S8/S53_dom_sf"/>
</dbReference>
<feature type="region of interest" description="Disordered" evidence="6">
    <location>
        <begin position="19"/>
        <end position="109"/>
    </location>
</feature>
<evidence type="ECO:0000256" key="7">
    <source>
        <dbReference type="SAM" id="SignalP"/>
    </source>
</evidence>
<protein>
    <submittedName>
        <fullName evidence="9">Subtilase family protein</fullName>
    </submittedName>
</protein>
<dbReference type="OrthoDB" id="5405281at2"/>
<dbReference type="PROSITE" id="PS00138">
    <property type="entry name" value="SUBTILASE_SER"/>
    <property type="match status" value="1"/>
</dbReference>
<feature type="active site" description="Charge relay system" evidence="5">
    <location>
        <position position="401"/>
    </location>
</feature>
<feature type="active site" description="Charge relay system" evidence="5">
    <location>
        <position position="255"/>
    </location>
</feature>
<feature type="chain" id="PRO_5012793452" evidence="7">
    <location>
        <begin position="26"/>
        <end position="455"/>
    </location>
</feature>
<dbReference type="Proteomes" id="UP000199758">
    <property type="component" value="Unassembled WGS sequence"/>
</dbReference>
<dbReference type="RefSeq" id="WP_139250163.1">
    <property type="nucleotide sequence ID" value="NZ_FQWZ01000003.1"/>
</dbReference>
<evidence type="ECO:0000256" key="6">
    <source>
        <dbReference type="SAM" id="MobiDB-lite"/>
    </source>
</evidence>
<dbReference type="GO" id="GO:0004252">
    <property type="term" value="F:serine-type endopeptidase activity"/>
    <property type="evidence" value="ECO:0007669"/>
    <property type="project" value="UniProtKB-UniRule"/>
</dbReference>
<feature type="signal peptide" evidence="7">
    <location>
        <begin position="1"/>
        <end position="25"/>
    </location>
</feature>
<sequence>MTRPRRLVPLQACLLMALLALPVSARDEPREVRDSRESHEVRDDRGDRDDRSGRDADRERDRDREPRDDDRDDRDDRDDDRSDDRGGDSDRGRGEDDDALSRDPLVPRADDVIAFERGGDGHEHRQGEVLMVGEAADLLGVQQGGYRVFDLRPLEALGLVQARVRLAPGESVAAAVERVQALAPQAAVAPNHLFSASAPAPVSAPSPAGSAPRRTVVGGRIGIIDTGAEFATGPLSAVVDEARSFTGQSYSPREHGSVVAAIAAAQGLRLGVADVFAIDTAQRLVAPTDAIASAVDWLVGRRYPVINISIEGPDNAVLAQVVRRAAARGVVVVAAAGNGGPAAAPVYPAAYPDVVAVTAVDGDGRGYRRANRGRYIGFAALGVDVLNPFDPAARSTVSGTSFAAPRVAAEIALRLSDQPPGSATAVLAALRSEARDLGEPGHDPVYGWGWIGAAR</sequence>
<comment type="similarity">
    <text evidence="1 5">Belongs to the peptidase S8 family.</text>
</comment>
<evidence type="ECO:0000256" key="1">
    <source>
        <dbReference type="ARBA" id="ARBA00011073"/>
    </source>
</evidence>
<feature type="active site" description="Charge relay system" evidence="5">
    <location>
        <position position="225"/>
    </location>
</feature>
<gene>
    <name evidence="9" type="ORF">SAMN04488068_1499</name>
</gene>
<name>A0A1M5MWJ3_9GAMM</name>
<dbReference type="EMBL" id="FQWZ01000003">
    <property type="protein sequence ID" value="SHG81492.1"/>
    <property type="molecule type" value="Genomic_DNA"/>
</dbReference>
<dbReference type="InterPro" id="IPR000209">
    <property type="entry name" value="Peptidase_S8/S53_dom"/>
</dbReference>
<organism evidence="9 10">
    <name type="scientific">Hydrocarboniphaga daqingensis</name>
    <dbReference type="NCBI Taxonomy" id="490188"/>
    <lineage>
        <taxon>Bacteria</taxon>
        <taxon>Pseudomonadati</taxon>
        <taxon>Pseudomonadota</taxon>
        <taxon>Gammaproteobacteria</taxon>
        <taxon>Nevskiales</taxon>
        <taxon>Nevskiaceae</taxon>
        <taxon>Hydrocarboniphaga</taxon>
    </lineage>
</organism>
<feature type="domain" description="Peptidase S8/S53" evidence="8">
    <location>
        <begin position="221"/>
        <end position="449"/>
    </location>
</feature>
<feature type="compositionally biased region" description="Basic and acidic residues" evidence="6">
    <location>
        <begin position="79"/>
        <end position="94"/>
    </location>
</feature>
<evidence type="ECO:0000256" key="4">
    <source>
        <dbReference type="ARBA" id="ARBA00022825"/>
    </source>
</evidence>
<evidence type="ECO:0000313" key="9">
    <source>
        <dbReference type="EMBL" id="SHG81492.1"/>
    </source>
</evidence>
<keyword evidence="3 5" id="KW-0378">Hydrolase</keyword>
<dbReference type="Pfam" id="PF00082">
    <property type="entry name" value="Peptidase_S8"/>
    <property type="match status" value="1"/>
</dbReference>
<reference evidence="9 10" key="1">
    <citation type="submission" date="2016-11" db="EMBL/GenBank/DDBJ databases">
        <authorList>
            <person name="Jaros S."/>
            <person name="Januszkiewicz K."/>
            <person name="Wedrychowicz H."/>
        </authorList>
    </citation>
    <scope>NUCLEOTIDE SEQUENCE [LARGE SCALE GENOMIC DNA]</scope>
    <source>
        <strain evidence="9 10">CGMCC 1.7049</strain>
    </source>
</reference>
<dbReference type="PROSITE" id="PS51892">
    <property type="entry name" value="SUBTILASE"/>
    <property type="match status" value="1"/>
</dbReference>
<dbReference type="Gene3D" id="3.40.50.200">
    <property type="entry name" value="Peptidase S8/S53 domain"/>
    <property type="match status" value="1"/>
</dbReference>
<dbReference type="PANTHER" id="PTHR43806">
    <property type="entry name" value="PEPTIDASE S8"/>
    <property type="match status" value="1"/>
</dbReference>
<evidence type="ECO:0000256" key="5">
    <source>
        <dbReference type="PROSITE-ProRule" id="PRU01240"/>
    </source>
</evidence>
<keyword evidence="2 5" id="KW-0645">Protease</keyword>
<accession>A0A1M5MWJ3</accession>
<dbReference type="STRING" id="490188.SAMN04488068_1499"/>
<keyword evidence="4 5" id="KW-0720">Serine protease</keyword>
<evidence type="ECO:0000313" key="10">
    <source>
        <dbReference type="Proteomes" id="UP000199758"/>
    </source>
</evidence>
<dbReference type="InterPro" id="IPR023828">
    <property type="entry name" value="Peptidase_S8_Ser-AS"/>
</dbReference>
<evidence type="ECO:0000259" key="8">
    <source>
        <dbReference type="Pfam" id="PF00082"/>
    </source>
</evidence>
<dbReference type="InterPro" id="IPR050131">
    <property type="entry name" value="Peptidase_S8_subtilisin-like"/>
</dbReference>